<sequence length="325" mass="36756">MSRYKAELVVKEGFNTIELSDAGLEATAIIVPEVGNNLVHFTINGIHVIMPPESLHELVDGSNGYFKYGTPILFPPNRVKNGSFSYKGQSYQLPLNEPPSHHLHGEISCRPWEVMEFGASDEQGAFVTSRFQFAAHSEIIAYFPHMLTFIITYRLYEGSLICSGSIYNEGSEESPFAFGLHPYFYVPFDTNDEIVLQIPAAAEWPITNQSFVLGEPTITTFSESLNEGIAISDYAKLGCSLVNLQDEDRTCYIEMRNRNYKIAYQIDPIFPFILMFRPDWASAFSLEPYTYLTDGFNLPYDHSVTGVKGILPGEVIYFTNRLWIE</sequence>
<proteinExistence type="predicted"/>
<dbReference type="RefSeq" id="WP_155701148.1">
    <property type="nucleotide sequence ID" value="NZ_CP034235.1"/>
</dbReference>
<dbReference type="Gene3D" id="2.70.98.10">
    <property type="match status" value="1"/>
</dbReference>
<reference evidence="2" key="1">
    <citation type="submission" date="2018-11" db="EMBL/GenBank/DDBJ databases">
        <title>Complete genome sequence of Paenibacillus sp. ML311-T8.</title>
        <authorList>
            <person name="Nam Y.-D."/>
            <person name="Kang J."/>
            <person name="Chung W.-H."/>
            <person name="Park Y.S."/>
        </authorList>
    </citation>
    <scope>NUCLEOTIDE SEQUENCE [LARGE SCALE GENOMIC DNA]</scope>
    <source>
        <strain evidence="2">ML311-T8</strain>
    </source>
</reference>
<dbReference type="GO" id="GO:0016853">
    <property type="term" value="F:isomerase activity"/>
    <property type="evidence" value="ECO:0007669"/>
    <property type="project" value="InterPro"/>
</dbReference>
<dbReference type="AlphaFoldDB" id="A0A6B8RIN0"/>
<dbReference type="EMBL" id="CP034235">
    <property type="protein sequence ID" value="QGQ96110.1"/>
    <property type="molecule type" value="Genomic_DNA"/>
</dbReference>
<name>A0A6B8RIN0_9BACL</name>
<dbReference type="Proteomes" id="UP000426246">
    <property type="component" value="Chromosome"/>
</dbReference>
<dbReference type="Pfam" id="PF01263">
    <property type="entry name" value="Aldose_epim"/>
    <property type="match status" value="1"/>
</dbReference>
<gene>
    <name evidence="1" type="ORF">EHS13_15125</name>
</gene>
<dbReference type="GO" id="GO:0005975">
    <property type="term" value="P:carbohydrate metabolic process"/>
    <property type="evidence" value="ECO:0007669"/>
    <property type="project" value="InterPro"/>
</dbReference>
<evidence type="ECO:0000313" key="2">
    <source>
        <dbReference type="Proteomes" id="UP000426246"/>
    </source>
</evidence>
<accession>A0A6B8RIN0</accession>
<keyword evidence="2" id="KW-1185">Reference proteome</keyword>
<dbReference type="SUPFAM" id="SSF74650">
    <property type="entry name" value="Galactose mutarotase-like"/>
    <property type="match status" value="1"/>
</dbReference>
<dbReference type="InterPro" id="IPR008183">
    <property type="entry name" value="Aldose_1/G6P_1-epimerase"/>
</dbReference>
<dbReference type="OrthoDB" id="9795355at2"/>
<dbReference type="GO" id="GO:0030246">
    <property type="term" value="F:carbohydrate binding"/>
    <property type="evidence" value="ECO:0007669"/>
    <property type="project" value="InterPro"/>
</dbReference>
<evidence type="ECO:0000313" key="1">
    <source>
        <dbReference type="EMBL" id="QGQ96110.1"/>
    </source>
</evidence>
<organism evidence="1 2">
    <name type="scientific">Paenibacillus psychroresistens</name>
    <dbReference type="NCBI Taxonomy" id="1778678"/>
    <lineage>
        <taxon>Bacteria</taxon>
        <taxon>Bacillati</taxon>
        <taxon>Bacillota</taxon>
        <taxon>Bacilli</taxon>
        <taxon>Bacillales</taxon>
        <taxon>Paenibacillaceae</taxon>
        <taxon>Paenibacillus</taxon>
    </lineage>
</organism>
<dbReference type="InterPro" id="IPR014718">
    <property type="entry name" value="GH-type_carb-bd"/>
</dbReference>
<dbReference type="KEGG" id="ppsc:EHS13_15125"/>
<dbReference type="InterPro" id="IPR011013">
    <property type="entry name" value="Gal_mutarotase_sf_dom"/>
</dbReference>
<dbReference type="CDD" id="cd01081">
    <property type="entry name" value="Aldose_epim"/>
    <property type="match status" value="1"/>
</dbReference>
<protein>
    <submittedName>
        <fullName evidence="1">Aldose 1-epimerase</fullName>
    </submittedName>
</protein>